<protein>
    <recommendedName>
        <fullName evidence="4">Holin-X, holin superfamily III</fullName>
    </recommendedName>
</protein>
<dbReference type="Proteomes" id="UP000231644">
    <property type="component" value="Unassembled WGS sequence"/>
</dbReference>
<evidence type="ECO:0008006" key="4">
    <source>
        <dbReference type="Google" id="ProtNLM"/>
    </source>
</evidence>
<keyword evidence="1" id="KW-1133">Transmembrane helix</keyword>
<evidence type="ECO:0000313" key="3">
    <source>
        <dbReference type="Proteomes" id="UP000231644"/>
    </source>
</evidence>
<dbReference type="OrthoDB" id="7875633at2"/>
<dbReference type="InterPro" id="IPR009937">
    <property type="entry name" value="Phage_holin_3_6"/>
</dbReference>
<accession>A0A1I1KEB4</accession>
<evidence type="ECO:0000256" key="1">
    <source>
        <dbReference type="SAM" id="Phobius"/>
    </source>
</evidence>
<proteinExistence type="predicted"/>
<dbReference type="RefSeq" id="WP_093452198.1">
    <property type="nucleotide sequence ID" value="NZ_CP051251.1"/>
</dbReference>
<name>A0A1I1KEB4_9RHOB</name>
<gene>
    <name evidence="2" type="ORF">SAMN05421762_1452</name>
</gene>
<keyword evidence="3" id="KW-1185">Reference proteome</keyword>
<reference evidence="2 3" key="1">
    <citation type="submission" date="2016-10" db="EMBL/GenBank/DDBJ databases">
        <authorList>
            <person name="de Groot N.N."/>
        </authorList>
    </citation>
    <scope>NUCLEOTIDE SEQUENCE [LARGE SCALE GENOMIC DNA]</scope>
    <source>
        <strain evidence="2 3">DSM 29619</strain>
    </source>
</reference>
<dbReference type="EMBL" id="FOLX01000001">
    <property type="protein sequence ID" value="SFC59169.1"/>
    <property type="molecule type" value="Genomic_DNA"/>
</dbReference>
<dbReference type="AlphaFoldDB" id="A0A1I1KEB4"/>
<sequence>MFGSFIYSLKLSVRRAGFGLGGALLMLIGLGFLTVAAWIALAEARDTQFAAMVLGFGYIGLGALVAALGSRRPRYVAPAPGPFGLSTGGLGAAFAQGFGAGAATRTAMRR</sequence>
<feature type="transmembrane region" description="Helical" evidence="1">
    <location>
        <begin position="47"/>
        <end position="68"/>
    </location>
</feature>
<dbReference type="Pfam" id="PF07332">
    <property type="entry name" value="Phage_holin_3_6"/>
    <property type="match status" value="1"/>
</dbReference>
<organism evidence="2 3">
    <name type="scientific">Pseudooceanicola nitratireducens</name>
    <dbReference type="NCBI Taxonomy" id="517719"/>
    <lineage>
        <taxon>Bacteria</taxon>
        <taxon>Pseudomonadati</taxon>
        <taxon>Pseudomonadota</taxon>
        <taxon>Alphaproteobacteria</taxon>
        <taxon>Rhodobacterales</taxon>
        <taxon>Paracoccaceae</taxon>
        <taxon>Pseudooceanicola</taxon>
    </lineage>
</organism>
<evidence type="ECO:0000313" key="2">
    <source>
        <dbReference type="EMBL" id="SFC59169.1"/>
    </source>
</evidence>
<keyword evidence="1" id="KW-0472">Membrane</keyword>
<dbReference type="STRING" id="517719.SAMN05421762_1452"/>
<feature type="transmembrane region" description="Helical" evidence="1">
    <location>
        <begin position="20"/>
        <end position="41"/>
    </location>
</feature>
<keyword evidence="1" id="KW-0812">Transmembrane</keyword>